<gene>
    <name evidence="2" type="ORF">NAS2_0252</name>
</gene>
<protein>
    <submittedName>
        <fullName evidence="2">Predicted Zn-ribbon RNA-binding protein with a function in translation</fullName>
    </submittedName>
</protein>
<dbReference type="InterPro" id="IPR011668">
    <property type="entry name" value="HVO_2753-like_ZBP"/>
</dbReference>
<evidence type="ECO:0000259" key="1">
    <source>
        <dbReference type="Pfam" id="PF07754"/>
    </source>
</evidence>
<dbReference type="RefSeq" id="WP_232085550.1">
    <property type="nucleotide sequence ID" value="NZ_AP018732.1"/>
</dbReference>
<name>A0A4P2VK21_9ARCH</name>
<reference evidence="2 3" key="1">
    <citation type="journal article" date="2019" name="ISME J.">
        <title>Isolation and characterization of a thermophilic sulfur- and iron-reducing thaumarchaeote from a terrestrial acidic hot spring.</title>
        <authorList>
            <person name="Kato S."/>
            <person name="Itoh T."/>
            <person name="Yuki M."/>
            <person name="Nagamori M."/>
            <person name="Ohnishi M."/>
            <person name="Uematsu K."/>
            <person name="Suzuki K."/>
            <person name="Takashina T."/>
            <person name="Ohkuma M."/>
        </authorList>
    </citation>
    <scope>NUCLEOTIDE SEQUENCE [LARGE SCALE GENOMIC DNA]</scope>
    <source>
        <strain evidence="2 3">NAS-02</strain>
    </source>
</reference>
<accession>A0A4P2VK21</accession>
<proteinExistence type="predicted"/>
<feature type="domain" description="Small zinc finger protein HVO-2753-like zinc-binding pocket" evidence="1">
    <location>
        <begin position="17"/>
        <end position="62"/>
    </location>
</feature>
<evidence type="ECO:0000313" key="3">
    <source>
        <dbReference type="Proteomes" id="UP000509448"/>
    </source>
</evidence>
<keyword evidence="3" id="KW-1185">Reference proteome</keyword>
<dbReference type="NCBIfam" id="NF011481">
    <property type="entry name" value="PRK14890.1"/>
    <property type="match status" value="1"/>
</dbReference>
<dbReference type="InterPro" id="IPR044720">
    <property type="entry name" value="HVO_2753-like"/>
</dbReference>
<dbReference type="GeneID" id="55584069"/>
<sequence length="66" mass="7352">MSELIDSVKATYKPPRCTSCHKPILPGDSATSFYCPQCGQVLIWRCSKCRKGAIRYKCPHCGFEGP</sequence>
<dbReference type="Pfam" id="PF07754">
    <property type="entry name" value="HVO_2753_ZBP"/>
    <property type="match status" value="1"/>
</dbReference>
<organism evidence="2 3">
    <name type="scientific">Conexivisphaera calida</name>
    <dbReference type="NCBI Taxonomy" id="1874277"/>
    <lineage>
        <taxon>Archaea</taxon>
        <taxon>Nitrososphaerota</taxon>
        <taxon>Conexivisphaeria</taxon>
        <taxon>Conexivisphaerales</taxon>
        <taxon>Conexivisphaeraceae</taxon>
        <taxon>Conexivisphaera</taxon>
    </lineage>
</organism>
<dbReference type="AlphaFoldDB" id="A0A4P2VK21"/>
<dbReference type="KEGG" id="ccai:NAS2_0252"/>
<dbReference type="PANTHER" id="PTHR40733">
    <property type="entry name" value="ZINC-RIBBON RNA-BINDING PROTEIN INVOLVED IN TRANSLATION-RELATED"/>
    <property type="match status" value="1"/>
</dbReference>
<dbReference type="Proteomes" id="UP000509448">
    <property type="component" value="Chromosome"/>
</dbReference>
<dbReference type="EMBL" id="AP018732">
    <property type="protein sequence ID" value="BBE41645.1"/>
    <property type="molecule type" value="Genomic_DNA"/>
</dbReference>
<dbReference type="PANTHER" id="PTHR40733:SF1">
    <property type="entry name" value="SMALL ZINC FINGER PROTEIN HVO-2753-LIKE ZINC-BINDING POCKET DOMAIN-CONTAINING PROTEIN"/>
    <property type="match status" value="1"/>
</dbReference>
<evidence type="ECO:0000313" key="2">
    <source>
        <dbReference type="EMBL" id="BBE41645.1"/>
    </source>
</evidence>